<comment type="caution">
    <text evidence="1">The sequence shown here is derived from an EMBL/GenBank/DDBJ whole genome shotgun (WGS) entry which is preliminary data.</text>
</comment>
<gene>
    <name evidence="1" type="ORF">BJX67DRAFT_298951</name>
</gene>
<dbReference type="RefSeq" id="XP_070881347.1">
    <property type="nucleotide sequence ID" value="XM_071026949.1"/>
</dbReference>
<reference evidence="1 2" key="1">
    <citation type="submission" date="2024-07" db="EMBL/GenBank/DDBJ databases">
        <title>Section-level genome sequencing and comparative genomics of Aspergillus sections Usti and Cavernicolus.</title>
        <authorList>
            <consortium name="Lawrence Berkeley National Laboratory"/>
            <person name="Nybo J.L."/>
            <person name="Vesth T.C."/>
            <person name="Theobald S."/>
            <person name="Frisvad J.C."/>
            <person name="Larsen T.O."/>
            <person name="Kjaerboelling I."/>
            <person name="Rothschild-Mancinelli K."/>
            <person name="Lyhne E.K."/>
            <person name="Kogle M.E."/>
            <person name="Barry K."/>
            <person name="Clum A."/>
            <person name="Na H."/>
            <person name="Ledsgaard L."/>
            <person name="Lin J."/>
            <person name="Lipzen A."/>
            <person name="Kuo A."/>
            <person name="Riley R."/>
            <person name="Mondo S."/>
            <person name="Labutti K."/>
            <person name="Haridas S."/>
            <person name="Pangalinan J."/>
            <person name="Salamov A.A."/>
            <person name="Simmons B.A."/>
            <person name="Magnuson J.K."/>
            <person name="Chen J."/>
            <person name="Drula E."/>
            <person name="Henrissat B."/>
            <person name="Wiebenga A."/>
            <person name="Lubbers R.J."/>
            <person name="Gomes A.C."/>
            <person name="Macurrencykelacurrency M.R."/>
            <person name="Stajich J."/>
            <person name="Grigoriev I.V."/>
            <person name="Mortensen U.H."/>
            <person name="De Vries R.P."/>
            <person name="Baker S.E."/>
            <person name="Andersen M.R."/>
        </authorList>
    </citation>
    <scope>NUCLEOTIDE SEQUENCE [LARGE SCALE GENOMIC DNA]</scope>
    <source>
        <strain evidence="1 2">CBS 449.75</strain>
    </source>
</reference>
<evidence type="ECO:0000313" key="2">
    <source>
        <dbReference type="Proteomes" id="UP001610432"/>
    </source>
</evidence>
<proteinExistence type="predicted"/>
<dbReference type="EMBL" id="JBFXLQ010000069">
    <property type="protein sequence ID" value="KAL2862368.1"/>
    <property type="molecule type" value="Genomic_DNA"/>
</dbReference>
<dbReference type="Proteomes" id="UP001610432">
    <property type="component" value="Unassembled WGS sequence"/>
</dbReference>
<dbReference type="GeneID" id="98142021"/>
<keyword evidence="2" id="KW-1185">Reference proteome</keyword>
<name>A0ABR4LCW1_9EURO</name>
<sequence length="109" mass="12120">MRGDRFSFSFLSPLSVGHSWECRRCCGQPQGNRSVLSRWMQDDARSAYNGFQKSSSIRDFVHSHCSILSHDCCVSAFSGSDSLPLPPNLWAEAPIGPKCPSRCPTGRLR</sequence>
<evidence type="ECO:0008006" key="3">
    <source>
        <dbReference type="Google" id="ProtNLM"/>
    </source>
</evidence>
<protein>
    <recommendedName>
        <fullName evidence="3">Secreted protein</fullName>
    </recommendedName>
</protein>
<accession>A0ABR4LCW1</accession>
<organism evidence="1 2">
    <name type="scientific">Aspergillus lucknowensis</name>
    <dbReference type="NCBI Taxonomy" id="176173"/>
    <lineage>
        <taxon>Eukaryota</taxon>
        <taxon>Fungi</taxon>
        <taxon>Dikarya</taxon>
        <taxon>Ascomycota</taxon>
        <taxon>Pezizomycotina</taxon>
        <taxon>Eurotiomycetes</taxon>
        <taxon>Eurotiomycetidae</taxon>
        <taxon>Eurotiales</taxon>
        <taxon>Aspergillaceae</taxon>
        <taxon>Aspergillus</taxon>
        <taxon>Aspergillus subgen. Nidulantes</taxon>
    </lineage>
</organism>
<evidence type="ECO:0000313" key="1">
    <source>
        <dbReference type="EMBL" id="KAL2862368.1"/>
    </source>
</evidence>